<feature type="compositionally biased region" description="Low complexity" evidence="6">
    <location>
        <begin position="128"/>
        <end position="144"/>
    </location>
</feature>
<keyword evidence="3" id="KW-0238">DNA-binding</keyword>
<comment type="caution">
    <text evidence="8">The sequence shown here is derived from an EMBL/GenBank/DDBJ whole genome shotgun (WGS) entry which is preliminary data.</text>
</comment>
<keyword evidence="4" id="KW-0804">Transcription</keyword>
<dbReference type="GO" id="GO:0046983">
    <property type="term" value="F:protein dimerization activity"/>
    <property type="evidence" value="ECO:0007669"/>
    <property type="project" value="InterPro"/>
</dbReference>
<protein>
    <recommendedName>
        <fullName evidence="7">BHLH domain-containing protein</fullName>
    </recommendedName>
</protein>
<feature type="region of interest" description="Disordered" evidence="6">
    <location>
        <begin position="122"/>
        <end position="282"/>
    </location>
</feature>
<dbReference type="PANTHER" id="PTHR15741">
    <property type="entry name" value="BASIC HELIX-LOOP-HELIX ZIP TRANSCRIPTION FACTOR"/>
    <property type="match status" value="1"/>
</dbReference>
<evidence type="ECO:0000256" key="5">
    <source>
        <dbReference type="ARBA" id="ARBA00023242"/>
    </source>
</evidence>
<dbReference type="PROSITE" id="PS50888">
    <property type="entry name" value="BHLH"/>
    <property type="match status" value="1"/>
</dbReference>
<feature type="compositionally biased region" description="Acidic residues" evidence="6">
    <location>
        <begin position="407"/>
        <end position="417"/>
    </location>
</feature>
<organism evidence="8 9">
    <name type="scientific">Lentinula detonsa</name>
    <dbReference type="NCBI Taxonomy" id="2804962"/>
    <lineage>
        <taxon>Eukaryota</taxon>
        <taxon>Fungi</taxon>
        <taxon>Dikarya</taxon>
        <taxon>Basidiomycota</taxon>
        <taxon>Agaricomycotina</taxon>
        <taxon>Agaricomycetes</taxon>
        <taxon>Agaricomycetidae</taxon>
        <taxon>Agaricales</taxon>
        <taxon>Marasmiineae</taxon>
        <taxon>Omphalotaceae</taxon>
        <taxon>Lentinula</taxon>
    </lineage>
</organism>
<dbReference type="SUPFAM" id="SSF47459">
    <property type="entry name" value="HLH, helix-loop-helix DNA-binding domain"/>
    <property type="match status" value="1"/>
</dbReference>
<keyword evidence="2" id="KW-0805">Transcription regulation</keyword>
<evidence type="ECO:0000259" key="7">
    <source>
        <dbReference type="PROSITE" id="PS50888"/>
    </source>
</evidence>
<keyword evidence="5" id="KW-0539">Nucleus</keyword>
<feature type="compositionally biased region" description="Basic and acidic residues" evidence="6">
    <location>
        <begin position="328"/>
        <end position="340"/>
    </location>
</feature>
<dbReference type="InterPro" id="IPR036638">
    <property type="entry name" value="HLH_DNA-bd_sf"/>
</dbReference>
<gene>
    <name evidence="8" type="ORF">DFH05DRAFT_536741</name>
</gene>
<feature type="region of interest" description="Disordered" evidence="6">
    <location>
        <begin position="376"/>
        <end position="417"/>
    </location>
</feature>
<feature type="compositionally biased region" description="Polar residues" evidence="6">
    <location>
        <begin position="262"/>
        <end position="276"/>
    </location>
</feature>
<dbReference type="InterPro" id="IPR011598">
    <property type="entry name" value="bHLH_dom"/>
</dbReference>
<dbReference type="GO" id="GO:0000981">
    <property type="term" value="F:DNA-binding transcription factor activity, RNA polymerase II-specific"/>
    <property type="evidence" value="ECO:0007669"/>
    <property type="project" value="TreeGrafter"/>
</dbReference>
<evidence type="ECO:0000256" key="6">
    <source>
        <dbReference type="SAM" id="MobiDB-lite"/>
    </source>
</evidence>
<feature type="compositionally biased region" description="Low complexity" evidence="6">
    <location>
        <begin position="207"/>
        <end position="220"/>
    </location>
</feature>
<evidence type="ECO:0000313" key="8">
    <source>
        <dbReference type="EMBL" id="KAJ3739246.1"/>
    </source>
</evidence>
<dbReference type="AlphaFoldDB" id="A0A9W8NR33"/>
<feature type="compositionally biased region" description="Low complexity" evidence="6">
    <location>
        <begin position="171"/>
        <end position="198"/>
    </location>
</feature>
<feature type="region of interest" description="Disordered" evidence="6">
    <location>
        <begin position="309"/>
        <end position="340"/>
    </location>
</feature>
<dbReference type="Gene3D" id="4.10.280.10">
    <property type="entry name" value="Helix-loop-helix DNA-binding domain"/>
    <property type="match status" value="1"/>
</dbReference>
<sequence length="417" mass="45876">MSDLLTPSESQQLHTFLSAMDYNETNDARSVANVGWAAYNNDAHGQSMPEIPHLQGREALAKATKDLMSLDAEGWNSAPVMHQYQQQQQSYNFMDHQSSQFGYVMHNNRQPDLYQQSSTFPLLSKQGSKSPHPFTHPHSSPSQSMNHGHLSQSISVSPSHTIGTSQDPRNGSSMRSSFSSMGSVPTTASSSSFSIANSSRHEALGTSSLSSNSNPSVESLQQSRSADANGFNKRPLDPPSYPASNKRSRPSPPAASSLLNKTTLLSPSQKKANHIQSEQKRRANIRRGYEALCETVPALREAIRAEEEAQLASDANSNGKKPKRGRRAKLDDTGEKIDGRAGPKSENIVLGRTIEYIKELLHDRQDLLARLERARASLAPDHPSGKPLDSHPLWEREWKGGSGKEGEAEEEEEEEEE</sequence>
<accession>A0A9W8NR33</accession>
<dbReference type="InterPro" id="IPR052207">
    <property type="entry name" value="Max-like/E-box_TFs"/>
</dbReference>
<name>A0A9W8NR33_9AGAR</name>
<dbReference type="PANTHER" id="PTHR15741:SF27">
    <property type="entry name" value="TRANSCRIPTION FACTOR AP-4"/>
    <property type="match status" value="1"/>
</dbReference>
<evidence type="ECO:0000256" key="2">
    <source>
        <dbReference type="ARBA" id="ARBA00023015"/>
    </source>
</evidence>
<evidence type="ECO:0000256" key="4">
    <source>
        <dbReference type="ARBA" id="ARBA00023163"/>
    </source>
</evidence>
<dbReference type="GO" id="GO:0005634">
    <property type="term" value="C:nucleus"/>
    <property type="evidence" value="ECO:0007669"/>
    <property type="project" value="UniProtKB-SubCell"/>
</dbReference>
<dbReference type="GO" id="GO:0000978">
    <property type="term" value="F:RNA polymerase II cis-regulatory region sequence-specific DNA binding"/>
    <property type="evidence" value="ECO:0007669"/>
    <property type="project" value="TreeGrafter"/>
</dbReference>
<feature type="domain" description="BHLH" evidence="7">
    <location>
        <begin position="269"/>
        <end position="360"/>
    </location>
</feature>
<evidence type="ECO:0000256" key="3">
    <source>
        <dbReference type="ARBA" id="ARBA00023125"/>
    </source>
</evidence>
<evidence type="ECO:0000256" key="1">
    <source>
        <dbReference type="ARBA" id="ARBA00004123"/>
    </source>
</evidence>
<dbReference type="Proteomes" id="UP001142393">
    <property type="component" value="Unassembled WGS sequence"/>
</dbReference>
<keyword evidence="9" id="KW-1185">Reference proteome</keyword>
<feature type="compositionally biased region" description="Basic and acidic residues" evidence="6">
    <location>
        <begin position="388"/>
        <end position="406"/>
    </location>
</feature>
<feature type="compositionally biased region" description="Polar residues" evidence="6">
    <location>
        <begin position="145"/>
        <end position="170"/>
    </location>
</feature>
<proteinExistence type="predicted"/>
<reference evidence="8 9" key="1">
    <citation type="journal article" date="2023" name="Proc. Natl. Acad. Sci. U.S.A.">
        <title>A global phylogenomic analysis of the shiitake genus Lentinula.</title>
        <authorList>
            <person name="Sierra-Patev S."/>
            <person name="Min B."/>
            <person name="Naranjo-Ortiz M."/>
            <person name="Looney B."/>
            <person name="Konkel Z."/>
            <person name="Slot J.C."/>
            <person name="Sakamoto Y."/>
            <person name="Steenwyk J.L."/>
            <person name="Rokas A."/>
            <person name="Carro J."/>
            <person name="Camarero S."/>
            <person name="Ferreira P."/>
            <person name="Molpeceres G."/>
            <person name="Ruiz-Duenas F.J."/>
            <person name="Serrano A."/>
            <person name="Henrissat B."/>
            <person name="Drula E."/>
            <person name="Hughes K.W."/>
            <person name="Mata J.L."/>
            <person name="Ishikawa N.K."/>
            <person name="Vargas-Isla R."/>
            <person name="Ushijima S."/>
            <person name="Smith C.A."/>
            <person name="Donoghue J."/>
            <person name="Ahrendt S."/>
            <person name="Andreopoulos W."/>
            <person name="He G."/>
            <person name="LaButti K."/>
            <person name="Lipzen A."/>
            <person name="Ng V."/>
            <person name="Riley R."/>
            <person name="Sandor L."/>
            <person name="Barry K."/>
            <person name="Martinez A.T."/>
            <person name="Xiao Y."/>
            <person name="Gibbons J.G."/>
            <person name="Terashima K."/>
            <person name="Grigoriev I.V."/>
            <person name="Hibbett D."/>
        </authorList>
    </citation>
    <scope>NUCLEOTIDE SEQUENCE [LARGE SCALE GENOMIC DNA]</scope>
    <source>
        <strain evidence="8 9">TFB7810</strain>
    </source>
</reference>
<evidence type="ECO:0000313" key="9">
    <source>
        <dbReference type="Proteomes" id="UP001142393"/>
    </source>
</evidence>
<dbReference type="EMBL" id="JANVFU010000019">
    <property type="protein sequence ID" value="KAJ3739246.1"/>
    <property type="molecule type" value="Genomic_DNA"/>
</dbReference>
<comment type="subcellular location">
    <subcellularLocation>
        <location evidence="1">Nucleus</location>
    </subcellularLocation>
</comment>